<proteinExistence type="predicted"/>
<dbReference type="Proteomes" id="UP000621856">
    <property type="component" value="Unassembled WGS sequence"/>
</dbReference>
<organism evidence="1 2">
    <name type="scientific">Aquisalinus luteolus</name>
    <dbReference type="NCBI Taxonomy" id="1566827"/>
    <lineage>
        <taxon>Bacteria</taxon>
        <taxon>Pseudomonadati</taxon>
        <taxon>Pseudomonadota</taxon>
        <taxon>Alphaproteobacteria</taxon>
        <taxon>Parvularculales</taxon>
        <taxon>Parvularculaceae</taxon>
        <taxon>Aquisalinus</taxon>
    </lineage>
</organism>
<evidence type="ECO:0000313" key="2">
    <source>
        <dbReference type="Proteomes" id="UP000621856"/>
    </source>
</evidence>
<name>A0A8J3A257_9PROT</name>
<protein>
    <submittedName>
        <fullName evidence="1">Uncharacterized protein</fullName>
    </submittedName>
</protein>
<evidence type="ECO:0000313" key="1">
    <source>
        <dbReference type="EMBL" id="GGH96828.1"/>
    </source>
</evidence>
<reference evidence="1" key="2">
    <citation type="submission" date="2020-09" db="EMBL/GenBank/DDBJ databases">
        <authorList>
            <person name="Sun Q."/>
            <person name="Zhou Y."/>
        </authorList>
    </citation>
    <scope>NUCLEOTIDE SEQUENCE</scope>
    <source>
        <strain evidence="1">CGMCC 1.14984</strain>
    </source>
</reference>
<reference evidence="1" key="1">
    <citation type="journal article" date="2014" name="Int. J. Syst. Evol. Microbiol.">
        <title>Complete genome sequence of Corynebacterium casei LMG S-19264T (=DSM 44701T), isolated from a smear-ripened cheese.</title>
        <authorList>
            <consortium name="US DOE Joint Genome Institute (JGI-PGF)"/>
            <person name="Walter F."/>
            <person name="Albersmeier A."/>
            <person name="Kalinowski J."/>
            <person name="Ruckert C."/>
        </authorList>
    </citation>
    <scope>NUCLEOTIDE SEQUENCE</scope>
    <source>
        <strain evidence="1">CGMCC 1.14984</strain>
    </source>
</reference>
<gene>
    <name evidence="1" type="ORF">GCM10011355_16650</name>
</gene>
<sequence length="45" mass="5614">MPRQRTEQFRNRKPSDHRRAFLARRLRREVKAVRALREQRAALRE</sequence>
<dbReference type="AlphaFoldDB" id="A0A8J3A257"/>
<dbReference type="EMBL" id="BMGZ01000001">
    <property type="protein sequence ID" value="GGH96828.1"/>
    <property type="molecule type" value="Genomic_DNA"/>
</dbReference>
<accession>A0A8J3A257</accession>
<comment type="caution">
    <text evidence="1">The sequence shown here is derived from an EMBL/GenBank/DDBJ whole genome shotgun (WGS) entry which is preliminary data.</text>
</comment>